<dbReference type="SUPFAM" id="SSF56784">
    <property type="entry name" value="HAD-like"/>
    <property type="match status" value="1"/>
</dbReference>
<dbReference type="FunFam" id="3.40.50.1000:FF:000047">
    <property type="entry name" value="Sodium P-type ATPase"/>
    <property type="match status" value="1"/>
</dbReference>
<dbReference type="Proteomes" id="UP000738325">
    <property type="component" value="Unassembled WGS sequence"/>
</dbReference>
<evidence type="ECO:0000256" key="4">
    <source>
        <dbReference type="ARBA" id="ARBA00022475"/>
    </source>
</evidence>
<evidence type="ECO:0000256" key="12">
    <source>
        <dbReference type="ARBA" id="ARBA00022967"/>
    </source>
</evidence>
<keyword evidence="4" id="KW-1003">Cell membrane</keyword>
<comment type="catalytic activity">
    <reaction evidence="21">
        <text>Na(+)(in) + ATP + H2O = Na(+)(out) + ADP + phosphate + H(+)</text>
        <dbReference type="Rhea" id="RHEA:14633"/>
        <dbReference type="ChEBI" id="CHEBI:15377"/>
        <dbReference type="ChEBI" id="CHEBI:15378"/>
        <dbReference type="ChEBI" id="CHEBI:29101"/>
        <dbReference type="ChEBI" id="CHEBI:30616"/>
        <dbReference type="ChEBI" id="CHEBI:43474"/>
        <dbReference type="ChEBI" id="CHEBI:456216"/>
        <dbReference type="EC" id="7.2.2.3"/>
    </reaction>
    <physiologicalReaction direction="left-to-right" evidence="21">
        <dbReference type="Rhea" id="RHEA:14634"/>
    </physiologicalReaction>
</comment>
<evidence type="ECO:0000256" key="9">
    <source>
        <dbReference type="ARBA" id="ARBA00022840"/>
    </source>
</evidence>
<dbReference type="PROSITE" id="PS00154">
    <property type="entry name" value="ATPASE_E1_E2"/>
    <property type="match status" value="1"/>
</dbReference>
<evidence type="ECO:0000256" key="14">
    <source>
        <dbReference type="ARBA" id="ARBA00023053"/>
    </source>
</evidence>
<evidence type="ECO:0000256" key="7">
    <source>
        <dbReference type="ARBA" id="ARBA00022723"/>
    </source>
</evidence>
<evidence type="ECO:0000256" key="20">
    <source>
        <dbReference type="ARBA" id="ARBA00048599"/>
    </source>
</evidence>
<dbReference type="SUPFAM" id="SSF81665">
    <property type="entry name" value="Calcium ATPase, transmembrane domain M"/>
    <property type="match status" value="1"/>
</dbReference>
<dbReference type="InterPro" id="IPR006414">
    <property type="entry name" value="P-type_ATPase_IID"/>
</dbReference>
<dbReference type="Gene3D" id="2.60.40.640">
    <property type="match status" value="1"/>
</dbReference>
<dbReference type="GO" id="GO:0046872">
    <property type="term" value="F:metal ion binding"/>
    <property type="evidence" value="ECO:0007669"/>
    <property type="project" value="UniProtKB-KW"/>
</dbReference>
<keyword evidence="17" id="KW-0739">Sodium transport</keyword>
<dbReference type="NCBIfam" id="TIGR01494">
    <property type="entry name" value="ATPase_P-type"/>
    <property type="match status" value="2"/>
</dbReference>
<evidence type="ECO:0000313" key="26">
    <source>
        <dbReference type="Proteomes" id="UP000738325"/>
    </source>
</evidence>
<keyword evidence="14" id="KW-0915">Sodium</keyword>
<evidence type="ECO:0000256" key="21">
    <source>
        <dbReference type="ARBA" id="ARBA00049499"/>
    </source>
</evidence>
<dbReference type="InterPro" id="IPR044492">
    <property type="entry name" value="P_typ_ATPase_HD_dom"/>
</dbReference>
<evidence type="ECO:0000256" key="18">
    <source>
        <dbReference type="ARBA" id="ARBA00035017"/>
    </source>
</evidence>
<dbReference type="PRINTS" id="PR00119">
    <property type="entry name" value="CATATPASE"/>
</dbReference>
<evidence type="ECO:0000256" key="2">
    <source>
        <dbReference type="ARBA" id="ARBA00004651"/>
    </source>
</evidence>
<dbReference type="GO" id="GO:0005886">
    <property type="term" value="C:plasma membrane"/>
    <property type="evidence" value="ECO:0007669"/>
    <property type="project" value="UniProtKB-SubCell"/>
</dbReference>
<reference evidence="25" key="1">
    <citation type="journal article" date="2020" name="Fungal Divers.">
        <title>Resolving the Mortierellaceae phylogeny through synthesis of multi-gene phylogenetics and phylogenomics.</title>
        <authorList>
            <person name="Vandepol N."/>
            <person name="Liber J."/>
            <person name="Desiro A."/>
            <person name="Na H."/>
            <person name="Kennedy M."/>
            <person name="Barry K."/>
            <person name="Grigoriev I.V."/>
            <person name="Miller A.N."/>
            <person name="O'Donnell K."/>
            <person name="Stajich J.E."/>
            <person name="Bonito G."/>
        </authorList>
    </citation>
    <scope>NUCLEOTIDE SEQUENCE</scope>
    <source>
        <strain evidence="25">REB-010B</strain>
    </source>
</reference>
<dbReference type="SFLD" id="SFLDG00002">
    <property type="entry name" value="C1.7:_P-type_atpase_like"/>
    <property type="match status" value="1"/>
</dbReference>
<dbReference type="NCBIfam" id="TIGR01523">
    <property type="entry name" value="ATPase-IID_K-Na"/>
    <property type="match status" value="1"/>
</dbReference>
<dbReference type="InterPro" id="IPR014752">
    <property type="entry name" value="Arrestin-like_C"/>
</dbReference>
<feature type="transmembrane region" description="Helical" evidence="23">
    <location>
        <begin position="853"/>
        <end position="879"/>
    </location>
</feature>
<feature type="transmembrane region" description="Helical" evidence="23">
    <location>
        <begin position="664"/>
        <end position="683"/>
    </location>
</feature>
<dbReference type="SUPFAM" id="SSF81296">
    <property type="entry name" value="E set domains"/>
    <property type="match status" value="1"/>
</dbReference>
<dbReference type="GO" id="GO:0005524">
    <property type="term" value="F:ATP binding"/>
    <property type="evidence" value="ECO:0007669"/>
    <property type="project" value="UniProtKB-KW"/>
</dbReference>
<organism evidence="25 26">
    <name type="scientific">Dissophora globulifera</name>
    <dbReference type="NCBI Taxonomy" id="979702"/>
    <lineage>
        <taxon>Eukaryota</taxon>
        <taxon>Fungi</taxon>
        <taxon>Fungi incertae sedis</taxon>
        <taxon>Mucoromycota</taxon>
        <taxon>Mortierellomycotina</taxon>
        <taxon>Mortierellomycetes</taxon>
        <taxon>Mortierellales</taxon>
        <taxon>Mortierellaceae</taxon>
        <taxon>Dissophora</taxon>
    </lineage>
</organism>
<dbReference type="Pfam" id="PF00122">
    <property type="entry name" value="E1-E2_ATPase"/>
    <property type="match status" value="1"/>
</dbReference>
<dbReference type="InterPro" id="IPR004014">
    <property type="entry name" value="ATPase_P-typ_cation-transptr_N"/>
</dbReference>
<dbReference type="SUPFAM" id="SSF81660">
    <property type="entry name" value="Metal cation-transporting ATPase, ATP-binding domain N"/>
    <property type="match status" value="1"/>
</dbReference>
<dbReference type="Pfam" id="PF13246">
    <property type="entry name" value="Cation_ATPase"/>
    <property type="match status" value="1"/>
</dbReference>
<evidence type="ECO:0000256" key="10">
    <source>
        <dbReference type="ARBA" id="ARBA00022842"/>
    </source>
</evidence>
<keyword evidence="12" id="KW-1278">Translocase</keyword>
<keyword evidence="13 23" id="KW-1133">Transmembrane helix</keyword>
<evidence type="ECO:0000256" key="13">
    <source>
        <dbReference type="ARBA" id="ARBA00022989"/>
    </source>
</evidence>
<evidence type="ECO:0000256" key="1">
    <source>
        <dbReference type="ARBA" id="ARBA00001946"/>
    </source>
</evidence>
<feature type="region of interest" description="Disordered" evidence="22">
    <location>
        <begin position="1"/>
        <end position="135"/>
    </location>
</feature>
<comment type="catalytic activity">
    <reaction evidence="20">
        <text>K(+)(in) + ATP + H2O = K(+)(out) + ADP + phosphate + H(+)</text>
        <dbReference type="Rhea" id="RHEA:75815"/>
        <dbReference type="ChEBI" id="CHEBI:15377"/>
        <dbReference type="ChEBI" id="CHEBI:15378"/>
        <dbReference type="ChEBI" id="CHEBI:29103"/>
        <dbReference type="ChEBI" id="CHEBI:30616"/>
        <dbReference type="ChEBI" id="CHEBI:43474"/>
        <dbReference type="ChEBI" id="CHEBI:456216"/>
    </reaction>
</comment>
<evidence type="ECO:0000256" key="22">
    <source>
        <dbReference type="SAM" id="MobiDB-lite"/>
    </source>
</evidence>
<dbReference type="InterPro" id="IPR011022">
    <property type="entry name" value="Arrestin_C-like"/>
</dbReference>
<keyword evidence="6 23" id="KW-0812">Transmembrane</keyword>
<feature type="transmembrane region" description="Helical" evidence="23">
    <location>
        <begin position="1312"/>
        <end position="1333"/>
    </location>
</feature>
<evidence type="ECO:0000256" key="3">
    <source>
        <dbReference type="ARBA" id="ARBA00022448"/>
    </source>
</evidence>
<dbReference type="Pfam" id="PF00690">
    <property type="entry name" value="Cation_ATPase_N"/>
    <property type="match status" value="1"/>
</dbReference>
<dbReference type="OrthoDB" id="116380at2759"/>
<dbReference type="InterPro" id="IPR001757">
    <property type="entry name" value="P_typ_ATPase"/>
</dbReference>
<dbReference type="Pfam" id="PF00339">
    <property type="entry name" value="Arrestin_N"/>
    <property type="match status" value="1"/>
</dbReference>
<feature type="domain" description="Cation-transporting P-type ATPase N-terminal" evidence="24">
    <location>
        <begin position="586"/>
        <end position="660"/>
    </location>
</feature>
<dbReference type="Pfam" id="PF00689">
    <property type="entry name" value="Cation_ATPase_C"/>
    <property type="match status" value="1"/>
</dbReference>
<feature type="compositionally biased region" description="Low complexity" evidence="22">
    <location>
        <begin position="51"/>
        <end position="82"/>
    </location>
</feature>
<dbReference type="FunFam" id="2.70.150.10:FF:000016">
    <property type="entry name" value="Calcium-transporting P-type ATPase putative"/>
    <property type="match status" value="1"/>
</dbReference>
<dbReference type="SMART" id="SM00831">
    <property type="entry name" value="Cation_ATPase_N"/>
    <property type="match status" value="1"/>
</dbReference>
<feature type="compositionally biased region" description="Polar residues" evidence="22">
    <location>
        <begin position="105"/>
        <end position="120"/>
    </location>
</feature>
<dbReference type="InterPro" id="IPR006068">
    <property type="entry name" value="ATPase_P-typ_cation-transptr_C"/>
</dbReference>
<evidence type="ECO:0000259" key="24">
    <source>
        <dbReference type="SMART" id="SM00831"/>
    </source>
</evidence>
<name>A0A9P6RI92_9FUNG</name>
<dbReference type="InterPro" id="IPR036412">
    <property type="entry name" value="HAD-like_sf"/>
</dbReference>
<dbReference type="InterPro" id="IPR014756">
    <property type="entry name" value="Ig_E-set"/>
</dbReference>
<feature type="transmembrane region" description="Helical" evidence="23">
    <location>
        <begin position="640"/>
        <end position="658"/>
    </location>
</feature>
<evidence type="ECO:0000256" key="16">
    <source>
        <dbReference type="ARBA" id="ARBA00023136"/>
    </source>
</evidence>
<evidence type="ECO:0000256" key="15">
    <source>
        <dbReference type="ARBA" id="ARBA00023065"/>
    </source>
</evidence>
<dbReference type="Gene3D" id="1.20.1110.10">
    <property type="entry name" value="Calcium-transporting ATPase, transmembrane domain"/>
    <property type="match status" value="1"/>
</dbReference>
<keyword evidence="3" id="KW-0813">Transport</keyword>
<feature type="transmembrane region" description="Helical" evidence="23">
    <location>
        <begin position="1395"/>
        <end position="1416"/>
    </location>
</feature>
<feature type="compositionally biased region" description="Polar residues" evidence="22">
    <location>
        <begin position="83"/>
        <end position="97"/>
    </location>
</feature>
<dbReference type="InterPro" id="IPR023298">
    <property type="entry name" value="ATPase_P-typ_TM_dom_sf"/>
</dbReference>
<dbReference type="Gene3D" id="3.40.1110.10">
    <property type="entry name" value="Calcium-transporting ATPase, cytoplasmic domain N"/>
    <property type="match status" value="1"/>
</dbReference>
<dbReference type="InterPro" id="IPR023214">
    <property type="entry name" value="HAD_sf"/>
</dbReference>
<dbReference type="PANTHER" id="PTHR42861">
    <property type="entry name" value="CALCIUM-TRANSPORTING ATPASE"/>
    <property type="match status" value="1"/>
</dbReference>
<dbReference type="Gene3D" id="3.40.50.1000">
    <property type="entry name" value="HAD superfamily/HAD-like"/>
    <property type="match status" value="1"/>
</dbReference>
<dbReference type="InterPro" id="IPR008250">
    <property type="entry name" value="ATPase_P-typ_transduc_dom_A_sf"/>
</dbReference>
<keyword evidence="16 23" id="KW-0472">Membrane</keyword>
<dbReference type="EMBL" id="JAAAIP010000388">
    <property type="protein sequence ID" value="KAG0318127.1"/>
    <property type="molecule type" value="Genomic_DNA"/>
</dbReference>
<dbReference type="SFLD" id="SFLDF00027">
    <property type="entry name" value="p-type_atpase"/>
    <property type="match status" value="1"/>
</dbReference>
<comment type="subcellular location">
    <subcellularLocation>
        <location evidence="2">Cell membrane</location>
        <topology evidence="2">Multi-pass membrane protein</topology>
    </subcellularLocation>
</comment>
<feature type="transmembrane region" description="Helical" evidence="23">
    <location>
        <begin position="1479"/>
        <end position="1499"/>
    </location>
</feature>
<accession>A0A9P6RI92</accession>
<keyword evidence="10" id="KW-0460">Magnesium</keyword>
<sequence>MTEVTRLLPFLSSYPRLPSDPSTISAHSDDSSRSDASADSGSEVHQHDTHATTSSLPLSPPTVTTAASSASRSSASAYSTPAQTPRSSVDNGLNSPNRRSECGSEANNTSNPHTTTNVSCVYTPPPSATSSPHHSEYHIPSPFSFFAHASTTTGEHSGAHASGRTFQIELAERDIIVMEGRTSKLEGILYLNLHKNTKVKSLKLEFTGKTSVTWVDDNSYAPATKNDSAPHIEHTWSLIPQLSKTSYTVLAAGQHAYPFCLDLPGTLPETLTGLHGKVRYNITATLTKPGLTFTTSTTSEPVNLLRQYSTSTPRSRRHYDGGMVTHAAGDTIHYRIVLPQARVPQDVKIPIQVMITSPNRSTTFIDVLQVGLWEKISYRSEGRRRDDQRVIKVQKCEGWSVHDTDPAHSEDPFTWNKVLLFDMPHLGRGFGECNPCSDNEILKVTHFFRFTILAAEGSKRTRIAREMEVRVLAFEDEYQPVEGSEMEGEDDLLNELPSYLTSFSTPRMPYDAEQEMMMMDVNGDNDDDDLLRALTSNVHLPTYAESEDSTASAGNSRNVSQAPSRNVSPERNTTVYSREQLEPETPFHTFTVDQTAEHYTTNILEGLSSQEANARLIKYGYNELQGSGGVKWYRVLWRQIANALVIILLIATALAFATTDFAEGGVILFIIVMNAAIGFWQEFNAEQTMEALRNMSSPTAQVIRDETRVTIPNNQAVPGDIMIFEDGDVVGADCRLFEVFNLETDEALLTGESLPVQKNLDVIESADEALGDRLNIVFASTTVVKGRAKGIVTGTGMNTQIGKIATTLMSVDSNEQTSLQKRLNKMAYFVLAAAVILVLIVFAVHGFKYSNEVAIYAISVSIAIIPEGLVAVVTLTMAFGVSRMAEVKAIVRRLSSLESLGAVTNICSDKTGTLTQSKMVAVRMWFPNEGFYRITGTGFVPEGEIYRQGEAVNGDFALQEEQVPVGGGSDQYVLTLQAASLCNMAELRRTQHPEAHGEWTAIGDPTEISLQVLAHKVGQAKPDLLNQGFKLITEFPFDSSVKRMSVLYETPSGNKQIFMKGATERVIGCCNYWRDGEVEHSLLSEKSGDRASFEAMINKKMNTLAEQGLRVLTLAYRSFDAPPGVDMVHDLDRDEIESNMVFLGLVGIYDPPRPESRPAVLKCHEAGISVHMLTGDHPSTAAAIAKEVAIIPEDLDASNSPLVMTAHQFDSMADDEIDALAELPRVVARCSPTTKVKMIDALHRRKLFVTMTGDGVNDSPSLKAANVGIAMGLSGSDVAKQAADIVLTDDNFATIVKAIAEGRRIFANIQKFVQHLMAANVAEIVVLVVGLAFKDNDGNAVFPMSAVEILFLNMVTSSPPAMGLGLEPPSASNMREPPRAVKQGLFSFEVVMDTFIYGLFMGALSFVNYCIVVFALNNGNLGSDCNGHYTESCAGVFRARATSYATLTLLILVHTINCRALRESGWTRKNLATLKHNKMLWMSIVVGALSVIPLIYIPGLNHNVFKHSGLTYEWTFVFAAVIIFIGYAELYKFIKRHTMKPLWSQTDADGEMERMRTFMSFNDSVLEERKDMDV</sequence>
<dbReference type="GO" id="GO:0016887">
    <property type="term" value="F:ATP hydrolysis activity"/>
    <property type="evidence" value="ECO:0007669"/>
    <property type="project" value="InterPro"/>
</dbReference>
<comment type="cofactor">
    <cofactor evidence="1">
        <name>Mg(2+)</name>
        <dbReference type="ChEBI" id="CHEBI:18420"/>
    </cofactor>
</comment>
<keyword evidence="9" id="KW-0067">ATP-binding</keyword>
<dbReference type="GO" id="GO:0006813">
    <property type="term" value="P:potassium ion transport"/>
    <property type="evidence" value="ECO:0007669"/>
    <property type="project" value="UniProtKB-KW"/>
</dbReference>
<dbReference type="SUPFAM" id="SSF81653">
    <property type="entry name" value="Calcium ATPase, transduction domain A"/>
    <property type="match status" value="1"/>
</dbReference>
<proteinExistence type="inferred from homology"/>
<dbReference type="Pfam" id="PF02752">
    <property type="entry name" value="Arrestin_C"/>
    <property type="match status" value="1"/>
</dbReference>
<keyword evidence="5" id="KW-0633">Potassium transport</keyword>
<comment type="caution">
    <text evidence="25">The sequence shown here is derived from an EMBL/GenBank/DDBJ whole genome shotgun (WGS) entry which is preliminary data.</text>
</comment>
<keyword evidence="11" id="KW-0630">Potassium</keyword>
<keyword evidence="26" id="KW-1185">Reference proteome</keyword>
<keyword evidence="7" id="KW-0479">Metal-binding</keyword>
<dbReference type="Gene3D" id="2.70.150.10">
    <property type="entry name" value="Calcium-transporting ATPase, cytoplasmic transduction domain A"/>
    <property type="match status" value="1"/>
</dbReference>
<evidence type="ECO:0000256" key="6">
    <source>
        <dbReference type="ARBA" id="ARBA00022692"/>
    </source>
</evidence>
<feature type="compositionally biased region" description="Polar residues" evidence="22">
    <location>
        <begin position="549"/>
        <end position="577"/>
    </location>
</feature>
<dbReference type="EC" id="7.2.2.3" evidence="19"/>
<keyword evidence="15" id="KW-0406">Ion transport</keyword>
<evidence type="ECO:0000256" key="19">
    <source>
        <dbReference type="ARBA" id="ARBA00035029"/>
    </source>
</evidence>
<evidence type="ECO:0000256" key="8">
    <source>
        <dbReference type="ARBA" id="ARBA00022741"/>
    </source>
</evidence>
<feature type="transmembrane region" description="Helical" evidence="23">
    <location>
        <begin position="826"/>
        <end position="847"/>
    </location>
</feature>
<feature type="transmembrane region" description="Helical" evidence="23">
    <location>
        <begin position="1511"/>
        <end position="1530"/>
    </location>
</feature>
<feature type="region of interest" description="Disordered" evidence="22">
    <location>
        <begin position="542"/>
        <end position="582"/>
    </location>
</feature>
<evidence type="ECO:0000256" key="11">
    <source>
        <dbReference type="ARBA" id="ARBA00022958"/>
    </source>
</evidence>
<dbReference type="GO" id="GO:0008554">
    <property type="term" value="F:P-type sodium transporter activity"/>
    <property type="evidence" value="ECO:0007669"/>
    <property type="project" value="UniProtKB-EC"/>
</dbReference>
<dbReference type="InterPro" id="IPR018303">
    <property type="entry name" value="ATPase_P-typ_P_site"/>
</dbReference>
<protein>
    <recommendedName>
        <fullName evidence="19">P-type Na(+) transporter</fullName>
        <ecNumber evidence="19">7.2.2.3</ecNumber>
    </recommendedName>
</protein>
<dbReference type="PRINTS" id="PR00121">
    <property type="entry name" value="NAKATPASE"/>
</dbReference>
<evidence type="ECO:0000256" key="5">
    <source>
        <dbReference type="ARBA" id="ARBA00022538"/>
    </source>
</evidence>
<dbReference type="InterPro" id="IPR011021">
    <property type="entry name" value="Arrestin-like_N"/>
</dbReference>
<dbReference type="SFLD" id="SFLDS00003">
    <property type="entry name" value="Haloacid_Dehalogenase"/>
    <property type="match status" value="1"/>
</dbReference>
<evidence type="ECO:0000256" key="23">
    <source>
        <dbReference type="SAM" id="Phobius"/>
    </source>
</evidence>
<keyword evidence="8" id="KW-0547">Nucleotide-binding</keyword>
<comment type="similarity">
    <text evidence="18">Belongs to the cation transport ATPase (P-type) (TC 3.A.3) family. Type IID subfamily.</text>
</comment>
<gene>
    <name evidence="25" type="primary">ENA1_2</name>
    <name evidence="25" type="ORF">BGZ99_005852</name>
</gene>
<evidence type="ECO:0000313" key="25">
    <source>
        <dbReference type="EMBL" id="KAG0318127.1"/>
    </source>
</evidence>
<dbReference type="InterPro" id="IPR059000">
    <property type="entry name" value="ATPase_P-type_domA"/>
</dbReference>
<evidence type="ECO:0000256" key="17">
    <source>
        <dbReference type="ARBA" id="ARBA00023201"/>
    </source>
</evidence>
<dbReference type="InterPro" id="IPR023299">
    <property type="entry name" value="ATPase_P-typ_cyto_dom_N"/>
</dbReference>